<sequence length="78" mass="8460">VDRKQKTRNEPPIVMGTASPGQAGDFVGKIRRAWLFVTRVRKGTTKAQGISSIENKSTVHHNSGCSGTTVAKAEDTYE</sequence>
<comment type="caution">
    <text evidence="2">The sequence shown here is derived from an EMBL/GenBank/DDBJ whole genome shotgun (WGS) entry which is preliminary data.</text>
</comment>
<evidence type="ECO:0000256" key="1">
    <source>
        <dbReference type="SAM" id="MobiDB-lite"/>
    </source>
</evidence>
<evidence type="ECO:0000313" key="2">
    <source>
        <dbReference type="EMBL" id="KAL3288006.1"/>
    </source>
</evidence>
<dbReference type="EMBL" id="JABFTP020000185">
    <property type="protein sequence ID" value="KAL3288006.1"/>
    <property type="molecule type" value="Genomic_DNA"/>
</dbReference>
<feature type="region of interest" description="Disordered" evidence="1">
    <location>
        <begin position="1"/>
        <end position="22"/>
    </location>
</feature>
<feature type="non-terminal residue" evidence="2">
    <location>
        <position position="1"/>
    </location>
</feature>
<reference evidence="2 3" key="1">
    <citation type="journal article" date="2021" name="BMC Biol.">
        <title>Horizontally acquired antibacterial genes associated with adaptive radiation of ladybird beetles.</title>
        <authorList>
            <person name="Li H.S."/>
            <person name="Tang X.F."/>
            <person name="Huang Y.H."/>
            <person name="Xu Z.Y."/>
            <person name="Chen M.L."/>
            <person name="Du X.Y."/>
            <person name="Qiu B.Y."/>
            <person name="Chen P.T."/>
            <person name="Zhang W."/>
            <person name="Slipinski A."/>
            <person name="Escalona H.E."/>
            <person name="Waterhouse R.M."/>
            <person name="Zwick A."/>
            <person name="Pang H."/>
        </authorList>
    </citation>
    <scope>NUCLEOTIDE SEQUENCE [LARGE SCALE GENOMIC DNA]</scope>
    <source>
        <strain evidence="2">SYSU2018</strain>
    </source>
</reference>
<keyword evidence="3" id="KW-1185">Reference proteome</keyword>
<dbReference type="AlphaFoldDB" id="A0ABD2PBG0"/>
<evidence type="ECO:0000313" key="3">
    <source>
        <dbReference type="Proteomes" id="UP001516400"/>
    </source>
</evidence>
<feature type="non-terminal residue" evidence="2">
    <location>
        <position position="78"/>
    </location>
</feature>
<gene>
    <name evidence="2" type="ORF">HHI36_002458</name>
</gene>
<organism evidence="2 3">
    <name type="scientific">Cryptolaemus montrouzieri</name>
    <dbReference type="NCBI Taxonomy" id="559131"/>
    <lineage>
        <taxon>Eukaryota</taxon>
        <taxon>Metazoa</taxon>
        <taxon>Ecdysozoa</taxon>
        <taxon>Arthropoda</taxon>
        <taxon>Hexapoda</taxon>
        <taxon>Insecta</taxon>
        <taxon>Pterygota</taxon>
        <taxon>Neoptera</taxon>
        <taxon>Endopterygota</taxon>
        <taxon>Coleoptera</taxon>
        <taxon>Polyphaga</taxon>
        <taxon>Cucujiformia</taxon>
        <taxon>Coccinelloidea</taxon>
        <taxon>Coccinellidae</taxon>
        <taxon>Scymninae</taxon>
        <taxon>Scymnini</taxon>
        <taxon>Cryptolaemus</taxon>
    </lineage>
</organism>
<dbReference type="Proteomes" id="UP001516400">
    <property type="component" value="Unassembled WGS sequence"/>
</dbReference>
<feature type="compositionally biased region" description="Polar residues" evidence="1">
    <location>
        <begin position="57"/>
        <end position="69"/>
    </location>
</feature>
<proteinExistence type="predicted"/>
<protein>
    <submittedName>
        <fullName evidence="2">Uncharacterized protein</fullName>
    </submittedName>
</protein>
<feature type="region of interest" description="Disordered" evidence="1">
    <location>
        <begin position="57"/>
        <end position="78"/>
    </location>
</feature>
<name>A0ABD2PBG0_9CUCU</name>
<accession>A0ABD2PBG0</accession>